<dbReference type="Pfam" id="PF04738">
    <property type="entry name" value="Lant_dehydr_N"/>
    <property type="match status" value="1"/>
</dbReference>
<reference evidence="2 3" key="1">
    <citation type="submission" date="2020-01" db="EMBL/GenBank/DDBJ databases">
        <authorList>
            <person name="Liu G."/>
            <person name="Liu B."/>
        </authorList>
    </citation>
    <scope>NUCLEOTIDE SEQUENCE [LARGE SCALE GENOMIC DNA]</scope>
    <source>
        <strain evidence="2 3">FJAT-51161</strain>
    </source>
</reference>
<keyword evidence="3" id="KW-1185">Reference proteome</keyword>
<name>A0ABX7AXE1_9BACI</name>
<protein>
    <submittedName>
        <fullName evidence="2">Lantibiotic dehydratase</fullName>
    </submittedName>
</protein>
<proteinExistence type="predicted"/>
<evidence type="ECO:0000313" key="2">
    <source>
        <dbReference type="EMBL" id="QQP14395.1"/>
    </source>
</evidence>
<gene>
    <name evidence="2" type="ORF">FJQ98_10470</name>
</gene>
<accession>A0ABX7AXE1</accession>
<dbReference type="RefSeq" id="WP_201406692.1">
    <property type="nucleotide sequence ID" value="NZ_CP067341.1"/>
</dbReference>
<evidence type="ECO:0000313" key="3">
    <source>
        <dbReference type="Proteomes" id="UP000596049"/>
    </source>
</evidence>
<feature type="domain" description="Lantibiotic dehydratase N-terminal" evidence="1">
    <location>
        <begin position="136"/>
        <end position="393"/>
    </location>
</feature>
<evidence type="ECO:0000259" key="1">
    <source>
        <dbReference type="Pfam" id="PF04738"/>
    </source>
</evidence>
<sequence>MCDVIARLSGLPIDGLEQFIAKESIEFIKKRQYVNFQCEKLADELNERIYTLVPGILRKDSKRTLLKIKRRISMGSILKTEDIHILEQYKICSLKITEYNVWAQEKEYNLSLQKARAMEIDTANVTSEIKKVSSSQVLQNGLLYSSLTTLDMTQQYIDGKDYSNKAIRRIESTLIRYLTRIMTKTSPFSSFTIISGINVSENHTKVNNNEDSIQSTVYLNPIISYTLLNHFYTKPFLYNVPVVINPNIYFSQDKIYIFTKTVDISNGGIRNPEHQYSLPNSTTIQFIIHLLYENTQLSVREIQQLLKSRSKNSEKLIINLIKIGLLKPAIHTEEFRIDLLHTFLKDPSLNSFSSLIQSLTKLNDYLKAYSRQFYDVHKRIQIEKLTEEEIKRLYQELSITNPIPNPVFIEICYRTNEIQISTNTLSSMQLSLQKFSKSCIVFDPFFSVRETQKEFYKRNFHNKSCVLIEFYNKWSSFVEENDSFNQNSKSISPLNLLREKLISYNPYQLESIEQHHHIQNEIYKKIITSQIQKDIDISPLLHGNSHTRNTENISILGQVQEDSTIKIVINKITDGNGQMFSRFLEHLPSKNIERIKKINQIKQTKGTITDIHAFFGFAGDSRPVLTDKVICYPGSHLTKEADNISIFDLEIVLDEAEDILQLKRKSSGEIINPKYLGFMTPFLLPPLARFLALFNSLSQLITNPINIFINRLIQLCDDHVMRIPRILYGTDIILSRQTWIIPQSAYPIPKAPLNDLDYMEFLLEWVNTHDMGYHFFIEKREDLEPNTQIKNRNIADKPQYIDIRIYHHLRELKKIFKESTHYVIIEEVYPEIGKGYPYFNKQKTTEFVFEISPKERY</sequence>
<dbReference type="InterPro" id="IPR006827">
    <property type="entry name" value="Lant_deHydtase_N"/>
</dbReference>
<dbReference type="EMBL" id="CP067341">
    <property type="protein sequence ID" value="QQP14395.1"/>
    <property type="molecule type" value="Genomic_DNA"/>
</dbReference>
<organism evidence="2 3">
    <name type="scientific">Lysinibacillus agricola</name>
    <dbReference type="NCBI Taxonomy" id="2590012"/>
    <lineage>
        <taxon>Bacteria</taxon>
        <taxon>Bacillati</taxon>
        <taxon>Bacillota</taxon>
        <taxon>Bacilli</taxon>
        <taxon>Bacillales</taxon>
        <taxon>Bacillaceae</taxon>
        <taxon>Lysinibacillus</taxon>
    </lineage>
</organism>
<dbReference type="Proteomes" id="UP000596049">
    <property type="component" value="Chromosome"/>
</dbReference>